<proteinExistence type="inferred from homology"/>
<dbReference type="Pfam" id="PF17827">
    <property type="entry name" value="PrmC_N"/>
    <property type="match status" value="1"/>
</dbReference>
<dbReference type="EC" id="2.1.1.297" evidence="5"/>
<dbReference type="PANTHER" id="PTHR18895">
    <property type="entry name" value="HEMK METHYLTRANSFERASE"/>
    <property type="match status" value="1"/>
</dbReference>
<evidence type="ECO:0000256" key="4">
    <source>
        <dbReference type="ARBA" id="ARBA00048391"/>
    </source>
</evidence>
<dbReference type="STRING" id="500633.CLOHIR_01666"/>
<organism evidence="8 9">
    <name type="scientific">Peptacetobacter hiranonis (strain DSM 13275 / JCM 10541 / KCTC 15199 / TO-931)</name>
    <name type="common">Clostridium hiranonis</name>
    <dbReference type="NCBI Taxonomy" id="500633"/>
    <lineage>
        <taxon>Bacteria</taxon>
        <taxon>Bacillati</taxon>
        <taxon>Bacillota</taxon>
        <taxon>Clostridia</taxon>
        <taxon>Peptostreptococcales</taxon>
        <taxon>Peptostreptococcaceae</taxon>
        <taxon>Peptacetobacter</taxon>
    </lineage>
</organism>
<comment type="catalytic activity">
    <reaction evidence="4 5">
        <text>L-glutaminyl-[peptide chain release factor] + S-adenosyl-L-methionine = N(5)-methyl-L-glutaminyl-[peptide chain release factor] + S-adenosyl-L-homocysteine + H(+)</text>
        <dbReference type="Rhea" id="RHEA:42896"/>
        <dbReference type="Rhea" id="RHEA-COMP:10271"/>
        <dbReference type="Rhea" id="RHEA-COMP:10272"/>
        <dbReference type="ChEBI" id="CHEBI:15378"/>
        <dbReference type="ChEBI" id="CHEBI:30011"/>
        <dbReference type="ChEBI" id="CHEBI:57856"/>
        <dbReference type="ChEBI" id="CHEBI:59789"/>
        <dbReference type="ChEBI" id="CHEBI:61891"/>
        <dbReference type="EC" id="2.1.1.297"/>
    </reaction>
</comment>
<dbReference type="Gene3D" id="3.40.50.150">
    <property type="entry name" value="Vaccinia Virus protein VP39"/>
    <property type="match status" value="1"/>
</dbReference>
<dbReference type="GO" id="GO:0032259">
    <property type="term" value="P:methylation"/>
    <property type="evidence" value="ECO:0007669"/>
    <property type="project" value="UniProtKB-KW"/>
</dbReference>
<comment type="function">
    <text evidence="5">Methylates the class 1 translation termination release factors RF1/PrfA and RF2/PrfB on the glutamine residue of the universally conserved GGQ motif.</text>
</comment>
<dbReference type="InterPro" id="IPR019874">
    <property type="entry name" value="RF_methyltr_PrmC"/>
</dbReference>
<reference evidence="8 9" key="1">
    <citation type="submission" date="2008-09" db="EMBL/GenBank/DDBJ databases">
        <authorList>
            <person name="Fulton L."/>
            <person name="Clifton S."/>
            <person name="Fulton B."/>
            <person name="Xu J."/>
            <person name="Minx P."/>
            <person name="Pepin K.H."/>
            <person name="Johnson M."/>
            <person name="Thiruvilangam P."/>
            <person name="Bhonagiri V."/>
            <person name="Nash W.E."/>
            <person name="Mardis E.R."/>
            <person name="Wilson R.K."/>
        </authorList>
    </citation>
    <scope>NUCLEOTIDE SEQUENCE [LARGE SCALE GENOMIC DNA]</scope>
    <source>
        <strain evidence="8 9">DSM 13275</strain>
    </source>
</reference>
<dbReference type="PANTHER" id="PTHR18895:SF74">
    <property type="entry name" value="MTRF1L RELEASE FACTOR GLUTAMINE METHYLTRANSFERASE"/>
    <property type="match status" value="1"/>
</dbReference>
<name>B6G0L0_PEPHT</name>
<evidence type="ECO:0000259" key="6">
    <source>
        <dbReference type="Pfam" id="PF05175"/>
    </source>
</evidence>
<dbReference type="SUPFAM" id="SSF53335">
    <property type="entry name" value="S-adenosyl-L-methionine-dependent methyltransferases"/>
    <property type="match status" value="1"/>
</dbReference>
<dbReference type="CDD" id="cd02440">
    <property type="entry name" value="AdoMet_MTases"/>
    <property type="match status" value="1"/>
</dbReference>
<accession>B6G0L0</accession>
<dbReference type="Proteomes" id="UP000003178">
    <property type="component" value="Unassembled WGS sequence"/>
</dbReference>
<dbReference type="HAMAP" id="MF_02126">
    <property type="entry name" value="RF_methyltr_PrmC"/>
    <property type="match status" value="1"/>
</dbReference>
<evidence type="ECO:0000256" key="1">
    <source>
        <dbReference type="ARBA" id="ARBA00022603"/>
    </source>
</evidence>
<dbReference type="PRINTS" id="PR00507">
    <property type="entry name" value="N12N6MTFRASE"/>
</dbReference>
<feature type="binding site" evidence="5">
    <location>
        <begin position="130"/>
        <end position="134"/>
    </location>
    <ligand>
        <name>S-adenosyl-L-methionine</name>
        <dbReference type="ChEBI" id="CHEBI:59789"/>
    </ligand>
</feature>
<dbReference type="NCBIfam" id="TIGR03534">
    <property type="entry name" value="RF_mod_PrmC"/>
    <property type="match status" value="1"/>
</dbReference>
<dbReference type="HOGENOM" id="CLU_018398_3_2_9"/>
<keyword evidence="1 5" id="KW-0489">Methyltransferase</keyword>
<dbReference type="InterPro" id="IPR050320">
    <property type="entry name" value="N5-glutamine_MTase"/>
</dbReference>
<evidence type="ECO:0000256" key="5">
    <source>
        <dbReference type="HAMAP-Rule" id="MF_02126"/>
    </source>
</evidence>
<gene>
    <name evidence="5 8" type="primary">prmC</name>
    <name evidence="8" type="ORF">CLOHIR_01666</name>
</gene>
<dbReference type="Gene3D" id="1.10.8.10">
    <property type="entry name" value="DNA helicase RuvA subunit, C-terminal domain"/>
    <property type="match status" value="1"/>
</dbReference>
<keyword evidence="3 5" id="KW-0949">S-adenosyl-L-methionine</keyword>
<dbReference type="InterPro" id="IPR002052">
    <property type="entry name" value="DNA_methylase_N6_adenine_CS"/>
</dbReference>
<keyword evidence="9" id="KW-1185">Reference proteome</keyword>
<dbReference type="eggNOG" id="COG2890">
    <property type="taxonomic scope" value="Bacteria"/>
</dbReference>
<dbReference type="InterPro" id="IPR040758">
    <property type="entry name" value="PrmC_N"/>
</dbReference>
<dbReference type="GO" id="GO:0003676">
    <property type="term" value="F:nucleic acid binding"/>
    <property type="evidence" value="ECO:0007669"/>
    <property type="project" value="InterPro"/>
</dbReference>
<reference evidence="8 9" key="2">
    <citation type="submission" date="2008-10" db="EMBL/GenBank/DDBJ databases">
        <title>Draft genome sequence of Clostridium hiranonis (DSM 13275).</title>
        <authorList>
            <person name="Sudarsanam P."/>
            <person name="Ley R."/>
            <person name="Guruge J."/>
            <person name="Turnbaugh P.J."/>
            <person name="Mahowald M."/>
            <person name="Liep D."/>
            <person name="Gordon J."/>
        </authorList>
    </citation>
    <scope>NUCLEOTIDE SEQUENCE [LARGE SCALE GENOMIC DNA]</scope>
    <source>
        <strain evidence="8 9">DSM 13275</strain>
    </source>
</reference>
<feature type="binding site" evidence="5">
    <location>
        <position position="199"/>
    </location>
    <ligand>
        <name>S-adenosyl-L-methionine</name>
        <dbReference type="ChEBI" id="CHEBI:59789"/>
    </ligand>
</feature>
<comment type="caution">
    <text evidence="5">Lacks conserved residue(s) required for the propagation of feature annotation.</text>
</comment>
<feature type="domain" description="Methyltransferase small" evidence="6">
    <location>
        <begin position="122"/>
        <end position="204"/>
    </location>
</feature>
<protein>
    <recommendedName>
        <fullName evidence="5">Release factor glutamine methyltransferase</fullName>
        <shortName evidence="5">RF MTase</shortName>
        <ecNumber evidence="5">2.1.1.297</ecNumber>
    </recommendedName>
    <alternativeName>
        <fullName evidence="5">N5-glutamine methyltransferase PrmC</fullName>
    </alternativeName>
    <alternativeName>
        <fullName evidence="5">Protein-(glutamine-N5) MTase PrmC</fullName>
    </alternativeName>
    <alternativeName>
        <fullName evidence="5">Protein-glutamine N-methyltransferase PrmC</fullName>
    </alternativeName>
</protein>
<comment type="caution">
    <text evidence="8">The sequence shown here is derived from an EMBL/GenBank/DDBJ whole genome shotgun (WGS) entry which is preliminary data.</text>
</comment>
<evidence type="ECO:0000313" key="8">
    <source>
        <dbReference type="EMBL" id="EEA84706.1"/>
    </source>
</evidence>
<dbReference type="InterPro" id="IPR007848">
    <property type="entry name" value="Small_mtfrase_dom"/>
</dbReference>
<dbReference type="InterPro" id="IPR004556">
    <property type="entry name" value="HemK-like"/>
</dbReference>
<feature type="domain" description="Release factor glutamine methyltransferase N-terminal" evidence="7">
    <location>
        <begin position="14"/>
        <end position="80"/>
    </location>
</feature>
<feature type="binding site" evidence="5">
    <location>
        <begin position="199"/>
        <end position="202"/>
    </location>
    <ligand>
        <name>substrate</name>
    </ligand>
</feature>
<dbReference type="GO" id="GO:0102559">
    <property type="term" value="F:peptide chain release factor N(5)-glutamine methyltransferase activity"/>
    <property type="evidence" value="ECO:0007669"/>
    <property type="project" value="UniProtKB-EC"/>
</dbReference>
<evidence type="ECO:0000313" key="9">
    <source>
        <dbReference type="Proteomes" id="UP000003178"/>
    </source>
</evidence>
<evidence type="ECO:0000256" key="2">
    <source>
        <dbReference type="ARBA" id="ARBA00022679"/>
    </source>
</evidence>
<feature type="binding site" evidence="5">
    <location>
        <position position="153"/>
    </location>
    <ligand>
        <name>S-adenosyl-L-methionine</name>
        <dbReference type="ChEBI" id="CHEBI:59789"/>
    </ligand>
</feature>
<dbReference type="Pfam" id="PF05175">
    <property type="entry name" value="MTS"/>
    <property type="match status" value="1"/>
</dbReference>
<sequence length="293" mass="33111">MKGDSMTIRDIIIKYTDEFSKISDSPRLDIEVMLMKVLGDVDKLYLHMNLNKDLSQEKLDEIEKMAEERKSGRPIAYIVGNREFMGLDFYVQEGVLIPRPDTETLVDEIIRIYSEEEYKQKDRIDILDIGTGSGAITVSLAYYIKNSFVKSFDISDIALEIGAKNAATNSVEDRTEFIKSDVFSALEGEGEILDIIVSNPPYIRKDVIPTLHTQVKDYEPYNALEGGEDGLDFYRSITEGSVKYLKKGGILAYEVGHDQAEDVSNIMKNCGYEKIYTKKDLPGIDRVVIGTKL</sequence>
<dbReference type="AlphaFoldDB" id="B6G0L0"/>
<keyword evidence="2 5" id="KW-0808">Transferase</keyword>
<dbReference type="InterPro" id="IPR029063">
    <property type="entry name" value="SAM-dependent_MTases_sf"/>
</dbReference>
<dbReference type="EMBL" id="ABWP01000066">
    <property type="protein sequence ID" value="EEA84706.1"/>
    <property type="molecule type" value="Genomic_DNA"/>
</dbReference>
<dbReference type="NCBIfam" id="TIGR00536">
    <property type="entry name" value="hemK_fam"/>
    <property type="match status" value="1"/>
</dbReference>
<dbReference type="PROSITE" id="PS00092">
    <property type="entry name" value="N6_MTASE"/>
    <property type="match status" value="1"/>
</dbReference>
<evidence type="ECO:0000259" key="7">
    <source>
        <dbReference type="Pfam" id="PF17827"/>
    </source>
</evidence>
<evidence type="ECO:0000256" key="3">
    <source>
        <dbReference type="ARBA" id="ARBA00022691"/>
    </source>
</evidence>
<comment type="similarity">
    <text evidence="5">Belongs to the protein N5-glutamine methyltransferase family. PrmC subfamily.</text>
</comment>